<name>A0A2A2K3E4_9BILA</name>
<reference evidence="1 2" key="1">
    <citation type="journal article" date="2017" name="Curr. Biol.">
        <title>Genome architecture and evolution of a unichromosomal asexual nematode.</title>
        <authorList>
            <person name="Fradin H."/>
            <person name="Zegar C."/>
            <person name="Gutwein M."/>
            <person name="Lucas J."/>
            <person name="Kovtun M."/>
            <person name="Corcoran D."/>
            <person name="Baugh L.R."/>
            <person name="Kiontke K."/>
            <person name="Gunsalus K."/>
            <person name="Fitch D.H."/>
            <person name="Piano F."/>
        </authorList>
    </citation>
    <scope>NUCLEOTIDE SEQUENCE [LARGE SCALE GENOMIC DNA]</scope>
    <source>
        <strain evidence="1">PF1309</strain>
    </source>
</reference>
<dbReference type="Proteomes" id="UP000218231">
    <property type="component" value="Unassembled WGS sequence"/>
</dbReference>
<dbReference type="AlphaFoldDB" id="A0A2A2K3E4"/>
<protein>
    <submittedName>
        <fullName evidence="1">Uncharacterized protein</fullName>
    </submittedName>
</protein>
<dbReference type="EMBL" id="LIAE01009759">
    <property type="protein sequence ID" value="PAV68454.1"/>
    <property type="molecule type" value="Genomic_DNA"/>
</dbReference>
<accession>A0A2A2K3E4</accession>
<comment type="caution">
    <text evidence="1">The sequence shown here is derived from an EMBL/GenBank/DDBJ whole genome shotgun (WGS) entry which is preliminary data.</text>
</comment>
<organism evidence="1 2">
    <name type="scientific">Diploscapter pachys</name>
    <dbReference type="NCBI Taxonomy" id="2018661"/>
    <lineage>
        <taxon>Eukaryota</taxon>
        <taxon>Metazoa</taxon>
        <taxon>Ecdysozoa</taxon>
        <taxon>Nematoda</taxon>
        <taxon>Chromadorea</taxon>
        <taxon>Rhabditida</taxon>
        <taxon>Rhabditina</taxon>
        <taxon>Rhabditomorpha</taxon>
        <taxon>Rhabditoidea</taxon>
        <taxon>Rhabditidae</taxon>
        <taxon>Diploscapter</taxon>
    </lineage>
</organism>
<evidence type="ECO:0000313" key="1">
    <source>
        <dbReference type="EMBL" id="PAV68454.1"/>
    </source>
</evidence>
<sequence>MRAASASLIACGLPMLPRKPVTLGVFLTRKNSARMVVMMTTMTPVMIVSRRVGQTTFLVSAWTWRMNSMGVVFATVFLRNPLESRKSVPPGHEPSAAFP</sequence>
<evidence type="ECO:0000313" key="2">
    <source>
        <dbReference type="Proteomes" id="UP000218231"/>
    </source>
</evidence>
<keyword evidence="2" id="KW-1185">Reference proteome</keyword>
<proteinExistence type="predicted"/>
<gene>
    <name evidence="1" type="ORF">WR25_11058</name>
</gene>